<evidence type="ECO:0000259" key="1">
    <source>
        <dbReference type="Pfam" id="PF05171"/>
    </source>
</evidence>
<evidence type="ECO:0000313" key="2">
    <source>
        <dbReference type="EMBL" id="MCZ4282193.1"/>
    </source>
</evidence>
<keyword evidence="3" id="KW-1185">Reference proteome</keyword>
<dbReference type="EMBL" id="JAPWGY010000006">
    <property type="protein sequence ID" value="MCZ4282193.1"/>
    <property type="molecule type" value="Genomic_DNA"/>
</dbReference>
<organism evidence="2 3">
    <name type="scientific">Kiloniella laminariae</name>
    <dbReference type="NCBI Taxonomy" id="454162"/>
    <lineage>
        <taxon>Bacteria</taxon>
        <taxon>Pseudomonadati</taxon>
        <taxon>Pseudomonadota</taxon>
        <taxon>Alphaproteobacteria</taxon>
        <taxon>Rhodospirillales</taxon>
        <taxon>Kiloniellaceae</taxon>
        <taxon>Kiloniella</taxon>
    </lineage>
</organism>
<accession>A0ABT4LM62</accession>
<dbReference type="Gene3D" id="3.40.1570.10">
    <property type="entry name" value="HemS/ChuS/ChuX like domains"/>
    <property type="match status" value="2"/>
</dbReference>
<sequence>MSQISATENTPHYDSLTAAWVALSEGSERRYARDLARDLDSSEAQLISAGCGKNAQKLEGDWGNLIQELGSLGEVKILTRNDHVVHEKVGSFDKISVRGPMGIVLNHDIDLRLFMSHWTFGFAVKTENGKGLRHSLQFFDAAGTAIHKVFLTEKSDHTAYKALVAKYRAKDQTTDLSITPYEKKAAAKPDATIDIKGLREAWAGMKDVHQFHAMLRQFECERHQSFRLIGTTYAEKLMPTALREVLEQAASEKISIMVFVGNKGCIQIHTGPVEKIRDMGPWINVLDPGFNLHLREDHIAEAWLVRKPTKDGNITTLELFDDQGESFALLCGEREAHNPENRKWQELVENLPRYHPLTEAAE</sequence>
<reference evidence="2" key="1">
    <citation type="submission" date="2022-12" db="EMBL/GenBank/DDBJ databases">
        <title>Bacterial isolates from different developmental stages of Nematostella vectensis.</title>
        <authorList>
            <person name="Fraune S."/>
        </authorList>
    </citation>
    <scope>NUCLEOTIDE SEQUENCE</scope>
    <source>
        <strain evidence="2">G21630-S1</strain>
    </source>
</reference>
<dbReference type="InterPro" id="IPR053733">
    <property type="entry name" value="Heme_Transport_Util_sf"/>
</dbReference>
<comment type="caution">
    <text evidence="2">The sequence shown here is derived from an EMBL/GenBank/DDBJ whole genome shotgun (WGS) entry which is preliminary data.</text>
</comment>
<name>A0ABT4LM62_9PROT</name>
<proteinExistence type="predicted"/>
<gene>
    <name evidence="2" type="ORF">O4H49_15495</name>
</gene>
<dbReference type="Proteomes" id="UP001069802">
    <property type="component" value="Unassembled WGS sequence"/>
</dbReference>
<dbReference type="SUPFAM" id="SSF144064">
    <property type="entry name" value="Heme iron utilization protein-like"/>
    <property type="match status" value="1"/>
</dbReference>
<dbReference type="InterPro" id="IPR007845">
    <property type="entry name" value="HemS/ChuX_dom"/>
</dbReference>
<evidence type="ECO:0000313" key="3">
    <source>
        <dbReference type="Proteomes" id="UP001069802"/>
    </source>
</evidence>
<dbReference type="CDD" id="cd16830">
    <property type="entry name" value="HemS-like_N"/>
    <property type="match status" value="1"/>
</dbReference>
<protein>
    <submittedName>
        <fullName evidence="2">Hemin-degrading factor</fullName>
    </submittedName>
</protein>
<dbReference type="RefSeq" id="WP_269424344.1">
    <property type="nucleotide sequence ID" value="NZ_JAPWGY010000006.1"/>
</dbReference>
<dbReference type="CDD" id="cd16831">
    <property type="entry name" value="HemS-like_C"/>
    <property type="match status" value="1"/>
</dbReference>
<dbReference type="Pfam" id="PF05171">
    <property type="entry name" value="HemS"/>
    <property type="match status" value="2"/>
</dbReference>
<feature type="domain" description="Haemin-degrading HemS/ChuX" evidence="1">
    <location>
        <begin position="221"/>
        <end position="351"/>
    </location>
</feature>
<feature type="domain" description="Haemin-degrading HemS/ChuX" evidence="1">
    <location>
        <begin position="42"/>
        <end position="167"/>
    </location>
</feature>